<feature type="region of interest" description="Disordered" evidence="8">
    <location>
        <begin position="276"/>
        <end position="334"/>
    </location>
</feature>
<evidence type="ECO:0000256" key="3">
    <source>
        <dbReference type="ARBA" id="ARBA00022679"/>
    </source>
</evidence>
<evidence type="ECO:0000256" key="5">
    <source>
        <dbReference type="ARBA" id="ARBA00022777"/>
    </source>
</evidence>
<evidence type="ECO:0000256" key="2">
    <source>
        <dbReference type="ARBA" id="ARBA00022527"/>
    </source>
</evidence>
<dbReference type="Pfam" id="PF00069">
    <property type="entry name" value="Pkinase"/>
    <property type="match status" value="1"/>
</dbReference>
<dbReference type="PROSITE" id="PS00108">
    <property type="entry name" value="PROTEIN_KINASE_ST"/>
    <property type="match status" value="1"/>
</dbReference>
<dbReference type="InterPro" id="IPR000719">
    <property type="entry name" value="Prot_kinase_dom"/>
</dbReference>
<dbReference type="Proteomes" id="UP000614047">
    <property type="component" value="Unassembled WGS sequence"/>
</dbReference>
<feature type="region of interest" description="Disordered" evidence="8">
    <location>
        <begin position="365"/>
        <end position="404"/>
    </location>
</feature>
<organism evidence="11 12">
    <name type="scientific">Actinomadura viridis</name>
    <dbReference type="NCBI Taxonomy" id="58110"/>
    <lineage>
        <taxon>Bacteria</taxon>
        <taxon>Bacillati</taxon>
        <taxon>Actinomycetota</taxon>
        <taxon>Actinomycetes</taxon>
        <taxon>Streptosporangiales</taxon>
        <taxon>Thermomonosporaceae</taxon>
        <taxon>Actinomadura</taxon>
    </lineage>
</organism>
<evidence type="ECO:0000256" key="7">
    <source>
        <dbReference type="PROSITE-ProRule" id="PRU10141"/>
    </source>
</evidence>
<keyword evidence="12" id="KW-1185">Reference proteome</keyword>
<accession>A0A931DEC3</accession>
<name>A0A931DEC3_9ACTN</name>
<evidence type="ECO:0000256" key="1">
    <source>
        <dbReference type="ARBA" id="ARBA00012513"/>
    </source>
</evidence>
<comment type="caution">
    <text evidence="11">The sequence shown here is derived from an EMBL/GenBank/DDBJ whole genome shotgun (WGS) entry which is preliminary data.</text>
</comment>
<dbReference type="PROSITE" id="PS00107">
    <property type="entry name" value="PROTEIN_KINASE_ATP"/>
    <property type="match status" value="1"/>
</dbReference>
<dbReference type="PROSITE" id="PS50011">
    <property type="entry name" value="PROTEIN_KINASE_DOM"/>
    <property type="match status" value="1"/>
</dbReference>
<keyword evidence="2 11" id="KW-0723">Serine/threonine-protein kinase</keyword>
<dbReference type="Gene3D" id="1.10.510.10">
    <property type="entry name" value="Transferase(Phosphotransferase) domain 1"/>
    <property type="match status" value="1"/>
</dbReference>
<dbReference type="InterPro" id="IPR017441">
    <property type="entry name" value="Protein_kinase_ATP_BS"/>
</dbReference>
<feature type="transmembrane region" description="Helical" evidence="9">
    <location>
        <begin position="338"/>
        <end position="363"/>
    </location>
</feature>
<dbReference type="SUPFAM" id="SSF56112">
    <property type="entry name" value="Protein kinase-like (PK-like)"/>
    <property type="match status" value="1"/>
</dbReference>
<dbReference type="InterPro" id="IPR008271">
    <property type="entry name" value="Ser/Thr_kinase_AS"/>
</dbReference>
<keyword evidence="4 7" id="KW-0547">Nucleotide-binding</keyword>
<feature type="domain" description="Protein kinase" evidence="10">
    <location>
        <begin position="18"/>
        <end position="275"/>
    </location>
</feature>
<evidence type="ECO:0000259" key="10">
    <source>
        <dbReference type="PROSITE" id="PS50011"/>
    </source>
</evidence>
<dbReference type="GO" id="GO:0004674">
    <property type="term" value="F:protein serine/threonine kinase activity"/>
    <property type="evidence" value="ECO:0007669"/>
    <property type="project" value="UniProtKB-KW"/>
</dbReference>
<keyword evidence="6 7" id="KW-0067">ATP-binding</keyword>
<evidence type="ECO:0000256" key="9">
    <source>
        <dbReference type="SAM" id="Phobius"/>
    </source>
</evidence>
<keyword evidence="9" id="KW-1133">Transmembrane helix</keyword>
<keyword evidence="9" id="KW-0812">Transmembrane</keyword>
<feature type="binding site" evidence="7">
    <location>
        <position position="47"/>
    </location>
    <ligand>
        <name>ATP</name>
        <dbReference type="ChEBI" id="CHEBI:30616"/>
    </ligand>
</feature>
<protein>
    <recommendedName>
        <fullName evidence="1">non-specific serine/threonine protein kinase</fullName>
        <ecNumber evidence="1">2.7.11.1</ecNumber>
    </recommendedName>
</protein>
<dbReference type="CDD" id="cd14014">
    <property type="entry name" value="STKc_PknB_like"/>
    <property type="match status" value="1"/>
</dbReference>
<reference evidence="11" key="1">
    <citation type="submission" date="2020-11" db="EMBL/GenBank/DDBJ databases">
        <title>Sequencing the genomes of 1000 actinobacteria strains.</title>
        <authorList>
            <person name="Klenk H.-P."/>
        </authorList>
    </citation>
    <scope>NUCLEOTIDE SEQUENCE</scope>
    <source>
        <strain evidence="11">DSM 43175</strain>
    </source>
</reference>
<keyword evidence="3" id="KW-0808">Transferase</keyword>
<keyword evidence="9" id="KW-0472">Membrane</keyword>
<gene>
    <name evidence="11" type="ORF">IW256_001171</name>
</gene>
<dbReference type="PANTHER" id="PTHR43289:SF6">
    <property type="entry name" value="SERINE_THREONINE-PROTEIN KINASE NEKL-3"/>
    <property type="match status" value="1"/>
</dbReference>
<dbReference type="InterPro" id="IPR011009">
    <property type="entry name" value="Kinase-like_dom_sf"/>
</dbReference>
<dbReference type="AlphaFoldDB" id="A0A931DEC3"/>
<evidence type="ECO:0000313" key="11">
    <source>
        <dbReference type="EMBL" id="MBG6087058.1"/>
    </source>
</evidence>
<dbReference type="PANTHER" id="PTHR43289">
    <property type="entry name" value="MITOGEN-ACTIVATED PROTEIN KINASE KINASE KINASE 20-RELATED"/>
    <property type="match status" value="1"/>
</dbReference>
<feature type="region of interest" description="Disordered" evidence="8">
    <location>
        <begin position="422"/>
        <end position="443"/>
    </location>
</feature>
<evidence type="ECO:0000256" key="8">
    <source>
        <dbReference type="SAM" id="MobiDB-lite"/>
    </source>
</evidence>
<dbReference type="SMART" id="SM00220">
    <property type="entry name" value="S_TKc"/>
    <property type="match status" value="1"/>
</dbReference>
<feature type="compositionally biased region" description="Low complexity" evidence="8">
    <location>
        <begin position="292"/>
        <end position="334"/>
    </location>
</feature>
<proteinExistence type="predicted"/>
<evidence type="ECO:0000256" key="6">
    <source>
        <dbReference type="ARBA" id="ARBA00022840"/>
    </source>
</evidence>
<sequence>MPDRRADHEPDRVLAGRYRLLERLGRGGMGTVWSAEDRTLGRAVAVKEIVFPDGFTGDERRVATERARREARAAALIDHPGVITVHDVVVEDDRPWIVMELVRGPSLEQVVARDGPRPPIAAAGLGLQVLDALRAAHARGIVHRDVKPGNVLFAEDGRVVLTDFGIASIEADPSLTRTGSFVGSPGYIAPERLRERPGGPESDLWSLGATLYMAVEGRPPFERDGPMAVLGAVLTEEPAPPRQAGSLSPLLWHLLQKEPSARPDAETVARVLRNVAAGGPSGLPDPVPPRPSSAATASPGVLTSPGAGPPGTTSPGAASPSAPLGSGPPGSGSRPSRLWIPLAAGAAMLLVAVTALAVGVVAFSGNGREEPPAGRTGPVAEPTAPGRAGPSSSPPASSPASPRASVPAVDLCALLTSQQIRRLLPSGTPRTDREDGRSCGWTTGKRGLAITDIGRGSAALPPESAAEAHNKFVAWRNARSQASDRVYWGWTEIGVDTVRARQSAARAVPGIGDEAFAYGSTGITKPMDKSYVVLRVKKTVLEVQYAYERGTASPDGASRAARWVAGSLAGRS</sequence>
<keyword evidence="5 11" id="KW-0418">Kinase</keyword>
<dbReference type="EMBL" id="JADOUA010000001">
    <property type="protein sequence ID" value="MBG6087058.1"/>
    <property type="molecule type" value="Genomic_DNA"/>
</dbReference>
<dbReference type="RefSeq" id="WP_197009980.1">
    <property type="nucleotide sequence ID" value="NZ_BAABES010000006.1"/>
</dbReference>
<evidence type="ECO:0000313" key="12">
    <source>
        <dbReference type="Proteomes" id="UP000614047"/>
    </source>
</evidence>
<dbReference type="EC" id="2.7.11.1" evidence="1"/>
<dbReference type="GO" id="GO:0005524">
    <property type="term" value="F:ATP binding"/>
    <property type="evidence" value="ECO:0007669"/>
    <property type="project" value="UniProtKB-UniRule"/>
</dbReference>
<evidence type="ECO:0000256" key="4">
    <source>
        <dbReference type="ARBA" id="ARBA00022741"/>
    </source>
</evidence>
<dbReference type="Gene3D" id="3.30.200.20">
    <property type="entry name" value="Phosphorylase Kinase, domain 1"/>
    <property type="match status" value="1"/>
</dbReference>